<accession>A0A814F2B3</accession>
<evidence type="ECO:0000313" key="3">
    <source>
        <dbReference type="Proteomes" id="UP000663845"/>
    </source>
</evidence>
<name>A0A814F2B3_9BILA</name>
<protein>
    <recommendedName>
        <fullName evidence="1">F-box domain-containing protein</fullName>
    </recommendedName>
</protein>
<comment type="caution">
    <text evidence="2">The sequence shown here is derived from an EMBL/GenBank/DDBJ whole genome shotgun (WGS) entry which is preliminary data.</text>
</comment>
<evidence type="ECO:0000313" key="2">
    <source>
        <dbReference type="EMBL" id="CAF0977139.1"/>
    </source>
</evidence>
<dbReference type="Proteomes" id="UP000663845">
    <property type="component" value="Unassembled WGS sequence"/>
</dbReference>
<feature type="domain" description="F-box" evidence="1">
    <location>
        <begin position="4"/>
        <end position="52"/>
    </location>
</feature>
<gene>
    <name evidence="2" type="ORF">JYZ213_LOCUS14721</name>
</gene>
<organism evidence="2 3">
    <name type="scientific">Adineta steineri</name>
    <dbReference type="NCBI Taxonomy" id="433720"/>
    <lineage>
        <taxon>Eukaryota</taxon>
        <taxon>Metazoa</taxon>
        <taxon>Spiralia</taxon>
        <taxon>Gnathifera</taxon>
        <taxon>Rotifera</taxon>
        <taxon>Eurotatoria</taxon>
        <taxon>Bdelloidea</taxon>
        <taxon>Adinetida</taxon>
        <taxon>Adinetidae</taxon>
        <taxon>Adineta</taxon>
    </lineage>
</organism>
<dbReference type="EMBL" id="CAJNOG010000123">
    <property type="protein sequence ID" value="CAF0977139.1"/>
    <property type="molecule type" value="Genomic_DNA"/>
</dbReference>
<dbReference type="InterPro" id="IPR001810">
    <property type="entry name" value="F-box_dom"/>
</dbReference>
<reference evidence="2" key="1">
    <citation type="submission" date="2021-02" db="EMBL/GenBank/DDBJ databases">
        <authorList>
            <person name="Nowell W R."/>
        </authorList>
    </citation>
    <scope>NUCLEOTIDE SEQUENCE</scope>
</reference>
<sequence length="650" mass="76605">MESHTRFEDLSNEIFFEIFDYFDALDIFTSFSLLNRRISSILQSISLRIVILNKNCRHQIDLLSSYLTFHDQQVTSIKIYDTIRDGSSIISVLFNRHNFINLKSCIFYAINSSTRLDNVIKQIKNLHQLISFTLYQHNNNLSNDDTNEFTHTLLMHKSSFLRSVILQYPYNFLNISKSMSVSSHLISLKLSILISPPTACIYTILSVLRLCHNIRYLCLLLKQPKDNNTSNEASLINDNDFPVLSQMVSCELAILDMDIGDSRSIISILRCMPNLKHFYFHLRIQYPHWIFPDELFNGYVWKQMLELYVPYLSKFEFHMEVIRALPKLALDFIVNSFNYFVGKYSNWHMIIDQWMYDYEHQIEFVMLSTLNYHKRRSMVAVYPVGIDYTSFDTRSTTTTTPDNHYLFYTHLKDLTIFVQNKRENITWSSSLFQHITYLVVTTPVRNLSWWNSLFNIVNFHQILNAHDDDKDAQQMVTCLSRMVSLYNVTKLEFRSMFHISIWKHIQYILQACPNVINLIVNTSLLLSPNIIDNASLIPIFKKIKTITSVTENVYFLSNFSLKFVQRFPSLTNIEIQVFSFDHAASIIEIFLTQLEHLSHIKIHYDTDTLLDDHFSCHYIIGKRRQSFCLNYLDEQMINIKNNGKIIEIWL</sequence>
<proteinExistence type="predicted"/>
<dbReference type="AlphaFoldDB" id="A0A814F2B3"/>
<evidence type="ECO:0000259" key="1">
    <source>
        <dbReference type="PROSITE" id="PS50181"/>
    </source>
</evidence>
<dbReference type="PROSITE" id="PS50181">
    <property type="entry name" value="FBOX"/>
    <property type="match status" value="1"/>
</dbReference>